<accession>A0A699ZFI1</accession>
<dbReference type="GO" id="GO:0032259">
    <property type="term" value="P:methylation"/>
    <property type="evidence" value="ECO:0007669"/>
    <property type="project" value="UniProtKB-KW"/>
</dbReference>
<dbReference type="Pfam" id="PF04072">
    <property type="entry name" value="LCM"/>
    <property type="match status" value="1"/>
</dbReference>
<evidence type="ECO:0000313" key="4">
    <source>
        <dbReference type="Proteomes" id="UP000485058"/>
    </source>
</evidence>
<protein>
    <submittedName>
        <fullName evidence="3">Uncharacterized protein</fullName>
    </submittedName>
</protein>
<evidence type="ECO:0000313" key="3">
    <source>
        <dbReference type="EMBL" id="GFH17664.1"/>
    </source>
</evidence>
<dbReference type="InterPro" id="IPR007213">
    <property type="entry name" value="Ppm1/Ppm2/Tcmp"/>
</dbReference>
<proteinExistence type="predicted"/>
<dbReference type="Proteomes" id="UP000485058">
    <property type="component" value="Unassembled WGS sequence"/>
</dbReference>
<dbReference type="PANTHER" id="PTHR43619">
    <property type="entry name" value="S-ADENOSYL-L-METHIONINE-DEPENDENT METHYLTRANSFERASE YKTD-RELATED"/>
    <property type="match status" value="1"/>
</dbReference>
<keyword evidence="4" id="KW-1185">Reference proteome</keyword>
<keyword evidence="2" id="KW-0808">Transferase</keyword>
<dbReference type="InterPro" id="IPR029063">
    <property type="entry name" value="SAM-dependent_MTases_sf"/>
</dbReference>
<dbReference type="GO" id="GO:0008168">
    <property type="term" value="F:methyltransferase activity"/>
    <property type="evidence" value="ECO:0007669"/>
    <property type="project" value="UniProtKB-KW"/>
</dbReference>
<comment type="caution">
    <text evidence="3">The sequence shown here is derived from an EMBL/GenBank/DDBJ whole genome shotgun (WGS) entry which is preliminary data.</text>
</comment>
<sequence>MDLLATRYLDDTLLKALAATNINNINKGDYRQVVLVGDALDTRPYRLPWPEGTLIFMVAPKAQHEAAQAAAKACGAHVPRACLLRRVPATLLTQEQPEDEVNSDGAQASPLGECLAAAGYQSSRLSVWVLQGLSGAGYSASRIRQLLTEVTNAAAFNSLVLGELPALLTKQEASNLLSESGLLSTVLDYSQPAQLRLSLAEMGVYEQHVAMAEEADEDFFGNFS</sequence>
<dbReference type="PANTHER" id="PTHR43619:SF2">
    <property type="entry name" value="S-ADENOSYL-L-METHIONINE-DEPENDENT METHYLTRANSFERASES SUPERFAMILY PROTEIN"/>
    <property type="match status" value="1"/>
</dbReference>
<keyword evidence="1" id="KW-0489">Methyltransferase</keyword>
<gene>
    <name evidence="3" type="ORF">HaLaN_14346</name>
</gene>
<evidence type="ECO:0000256" key="1">
    <source>
        <dbReference type="ARBA" id="ARBA00022603"/>
    </source>
</evidence>
<dbReference type="AlphaFoldDB" id="A0A699ZFI1"/>
<dbReference type="Gene3D" id="3.40.50.150">
    <property type="entry name" value="Vaccinia Virus protein VP39"/>
    <property type="match status" value="1"/>
</dbReference>
<reference evidence="3 4" key="1">
    <citation type="submission" date="2020-02" db="EMBL/GenBank/DDBJ databases">
        <title>Draft genome sequence of Haematococcus lacustris strain NIES-144.</title>
        <authorList>
            <person name="Morimoto D."/>
            <person name="Nakagawa S."/>
            <person name="Yoshida T."/>
            <person name="Sawayama S."/>
        </authorList>
    </citation>
    <scope>NUCLEOTIDE SEQUENCE [LARGE SCALE GENOMIC DNA]</scope>
    <source>
        <strain evidence="3 4">NIES-144</strain>
    </source>
</reference>
<evidence type="ECO:0000256" key="2">
    <source>
        <dbReference type="ARBA" id="ARBA00022679"/>
    </source>
</evidence>
<dbReference type="EMBL" id="BLLF01001183">
    <property type="protein sequence ID" value="GFH17664.1"/>
    <property type="molecule type" value="Genomic_DNA"/>
</dbReference>
<dbReference type="SUPFAM" id="SSF53335">
    <property type="entry name" value="S-adenosyl-L-methionine-dependent methyltransferases"/>
    <property type="match status" value="1"/>
</dbReference>
<organism evidence="3 4">
    <name type="scientific">Haematococcus lacustris</name>
    <name type="common">Green alga</name>
    <name type="synonym">Haematococcus pluvialis</name>
    <dbReference type="NCBI Taxonomy" id="44745"/>
    <lineage>
        <taxon>Eukaryota</taxon>
        <taxon>Viridiplantae</taxon>
        <taxon>Chlorophyta</taxon>
        <taxon>core chlorophytes</taxon>
        <taxon>Chlorophyceae</taxon>
        <taxon>CS clade</taxon>
        <taxon>Chlamydomonadales</taxon>
        <taxon>Haematococcaceae</taxon>
        <taxon>Haematococcus</taxon>
    </lineage>
</organism>
<name>A0A699ZFI1_HAELA</name>